<dbReference type="Proteomes" id="UP001054945">
    <property type="component" value="Unassembled WGS sequence"/>
</dbReference>
<organism evidence="2 3">
    <name type="scientific">Caerostris extrusa</name>
    <name type="common">Bark spider</name>
    <name type="synonym">Caerostris bankana</name>
    <dbReference type="NCBI Taxonomy" id="172846"/>
    <lineage>
        <taxon>Eukaryota</taxon>
        <taxon>Metazoa</taxon>
        <taxon>Ecdysozoa</taxon>
        <taxon>Arthropoda</taxon>
        <taxon>Chelicerata</taxon>
        <taxon>Arachnida</taxon>
        <taxon>Araneae</taxon>
        <taxon>Araneomorphae</taxon>
        <taxon>Entelegynae</taxon>
        <taxon>Araneoidea</taxon>
        <taxon>Araneidae</taxon>
        <taxon>Caerostris</taxon>
    </lineage>
</organism>
<protein>
    <recommendedName>
        <fullName evidence="4">Secreted protein</fullName>
    </recommendedName>
</protein>
<feature type="chain" id="PRO_5043427884" description="Secreted protein" evidence="1">
    <location>
        <begin position="20"/>
        <end position="83"/>
    </location>
</feature>
<dbReference type="AlphaFoldDB" id="A0AAV4RWI9"/>
<evidence type="ECO:0000313" key="3">
    <source>
        <dbReference type="Proteomes" id="UP001054945"/>
    </source>
</evidence>
<evidence type="ECO:0000256" key="1">
    <source>
        <dbReference type="SAM" id="SignalP"/>
    </source>
</evidence>
<reference evidence="2 3" key="1">
    <citation type="submission" date="2021-06" db="EMBL/GenBank/DDBJ databases">
        <title>Caerostris extrusa draft genome.</title>
        <authorList>
            <person name="Kono N."/>
            <person name="Arakawa K."/>
        </authorList>
    </citation>
    <scope>NUCLEOTIDE SEQUENCE [LARGE SCALE GENOMIC DNA]</scope>
</reference>
<name>A0AAV4RWI9_CAEEX</name>
<comment type="caution">
    <text evidence="2">The sequence shown here is derived from an EMBL/GenBank/DDBJ whole genome shotgun (WGS) entry which is preliminary data.</text>
</comment>
<evidence type="ECO:0000313" key="2">
    <source>
        <dbReference type="EMBL" id="GIY26263.1"/>
    </source>
</evidence>
<gene>
    <name evidence="2" type="ORF">CEXT_751801</name>
</gene>
<keyword evidence="1" id="KW-0732">Signal</keyword>
<accession>A0AAV4RWI9</accession>
<dbReference type="EMBL" id="BPLR01008655">
    <property type="protein sequence ID" value="GIY26263.1"/>
    <property type="molecule type" value="Genomic_DNA"/>
</dbReference>
<proteinExistence type="predicted"/>
<sequence length="83" mass="10076">MVWNFTESWLVVLVLRTSQLVTWHACGFRDENPSHARESMSPTRFHSHYSFSFAFRKSSQSRIRFYAKMGKLFFFKQWIFKET</sequence>
<keyword evidence="3" id="KW-1185">Reference proteome</keyword>
<evidence type="ECO:0008006" key="4">
    <source>
        <dbReference type="Google" id="ProtNLM"/>
    </source>
</evidence>
<feature type="signal peptide" evidence="1">
    <location>
        <begin position="1"/>
        <end position="19"/>
    </location>
</feature>